<feature type="compositionally biased region" description="Polar residues" evidence="1">
    <location>
        <begin position="1273"/>
        <end position="1299"/>
    </location>
</feature>
<evidence type="ECO:0000313" key="2">
    <source>
        <dbReference type="EMBL" id="CAI9927402.1"/>
    </source>
</evidence>
<comment type="caution">
    <text evidence="2">The sequence shown here is derived from an EMBL/GenBank/DDBJ whole genome shotgun (WGS) entry which is preliminary data.</text>
</comment>
<evidence type="ECO:0000256" key="1">
    <source>
        <dbReference type="SAM" id="MobiDB-lite"/>
    </source>
</evidence>
<feature type="compositionally biased region" description="Low complexity" evidence="1">
    <location>
        <begin position="1302"/>
        <end position="1323"/>
    </location>
</feature>
<evidence type="ECO:0000313" key="4">
    <source>
        <dbReference type="Proteomes" id="UP001642409"/>
    </source>
</evidence>
<name>A0AA86TUC2_9EUKA</name>
<evidence type="ECO:0000313" key="3">
    <source>
        <dbReference type="EMBL" id="CAL5972548.1"/>
    </source>
</evidence>
<keyword evidence="4" id="KW-1185">Reference proteome</keyword>
<organism evidence="2">
    <name type="scientific">Hexamita inflata</name>
    <dbReference type="NCBI Taxonomy" id="28002"/>
    <lineage>
        <taxon>Eukaryota</taxon>
        <taxon>Metamonada</taxon>
        <taxon>Diplomonadida</taxon>
        <taxon>Hexamitidae</taxon>
        <taxon>Hexamitinae</taxon>
        <taxon>Hexamita</taxon>
    </lineage>
</organism>
<feature type="compositionally biased region" description="Acidic residues" evidence="1">
    <location>
        <begin position="1324"/>
        <end position="1334"/>
    </location>
</feature>
<dbReference type="Proteomes" id="UP001642409">
    <property type="component" value="Unassembled WGS sequence"/>
</dbReference>
<protein>
    <submittedName>
        <fullName evidence="2">Uncharacterized protein</fullName>
    </submittedName>
</protein>
<gene>
    <name evidence="2" type="ORF">HINF_LOCUS15047</name>
    <name evidence="3" type="ORF">HINF_LOCUS1960</name>
</gene>
<reference evidence="3 4" key="2">
    <citation type="submission" date="2024-07" db="EMBL/GenBank/DDBJ databases">
        <authorList>
            <person name="Akdeniz Z."/>
        </authorList>
    </citation>
    <scope>NUCLEOTIDE SEQUENCE [LARGE SCALE GENOMIC DNA]</scope>
</reference>
<sequence>MNFLKSIASKITKDTMEAQLNILLKIADSDMATQQEGLNFLEAFHMMFSFHPGCQLSEFEILKFTVNQISSPLWAQFVLASTQNWGFSQYYNVKGDKNAISHFVILMLQEGTFPDFLKALSNTQYYAKEHQLFNEQLISKSGKCYPLPNPRNPNPILEFTTACKWSTDPQIDNLVNKIYNLYQSNFQTVFKQIKQLKPTQSNSKGKYPLSISENDLDYFNSIVFDSSAFQQENVDKQIIRQLLKSSSACKLLFGVPIGLYEQLIEFQSVDIYESSNLWQCAQDLLFTDVHQIAFTVHQKLCNYFKFLMSEWPQLFVMQLQNLVYEYIDSKSNYLQFGLQLFCKQIFNCSIEQLPTAPLQIPDQLKLYEAVIFKTFERLAKQFQSSSAPQFEIMGTIRLYCKLSFELDTSTNQFANNAKNVLDLKYFKQTVQFCSQIVEQQSHKLQLTDLTMKLKPIQLILSCDSDPVVKIRDKLMMQQALSQEEFDLLYKFIGYALRQSGDSLSIIKKFAAADEGLQKLLDVSSSVEIFIQKVLLENQFKAFIKQLIMNEEYLQQNYEACSDIFYIAEQFLGIEGEVNVKHNDNNQRSVAQLIQSIKKASNYDEITETLEALIRHKLLIAEDAYLKLLTKLGTTLKDILAILSEKEQFKITYLIPYIIKYELIEELLQITQEQLPSSYGQDPALLDSFCILELKQQVYKFQSTPDNITTDEYYNTILNKFTDKTDSLSEEVFKLINMFSTSLQVDSQLINGLNQYVLAISNSPHNEKYLKYQNSQFTMQNMQQVSKILNVLNELYKNPLKSYYYASIPSCQMAFDKNALTIILSCLSGQLVVPYCGYYNIRYIVKQKFKETQFGNILNSFEQIDIYQYKIQPVISRMLSLQQKLRQYLFNSITNPNCTHLIYLRSSIKYTINEFITNQEQIYELMFIIEILSAVFKLNQPELIQQFKQYQKTIQLEENLQFYFILQLLKQKQAHTIVQHIPFLGRYIQRLQDYITINIPENDNLLEYIEYVQKCRLFSSIMNIQRIVLESSSEFDDLNNNISFNNLCQTVFNHTNIEIKPRIFRKASITEPFSIIQNNQKQIDGESMDEIVNNIQYLLETGCELSTWVMIEQYLCKDQQFNQCMQNSKQFVNDTDKVNAFIRLMFILRQYDCFIEQIEKQKSYLEYLYDYDAPILSIQFIKGQLDEVSLSAAAKKLHPTLQYSLDLQMELSDTKELEEDILDDETHVQVVSLEQIQTTLDQNIIDINSGYNRNVNVDLQIDVQQGEYSEEENQSAQVSDHENTITTSNNYPVSNQQSDIPISGNLQQSQQEQPLQQVNNQENQNDNEESIESSESDYNFEVTVHSQIPSINTIPTAATIVAQQPKEEHPIDYKVPSFLKSDKKFKSTHSNELDNYQYLSQTQSCISLIAEIENKFDLKPEFIFDTLEAEMTQERDNFKKPVILRPLTEKSYPITLALQANYQSYGQKNKNQIKPVMLQYKDTMGYICQNCKRDVNSLTNPVTVNRCWVFNQFLCEQCAVKFYNLQFVTDIGIQEVKVSQMGYELFCASYHFPQYEMPELGRIGKNQQNAEYVGLLRQFMDLVMGCGSLKLISQRTQFIDDEIFLTSQKITAEMIAMLMVDVDYGHISYLYEFMDKAKIKLSKPKTALQELINATCQPLNIQMNNKLMSHVTIKLQQVCKFLLLHIDQCHFCQESIKTCIGCRAKTGLGNLQQIYSVAGSQAQLRYCPACNKKQGKK</sequence>
<dbReference type="EMBL" id="CAXDID020000003">
    <property type="protein sequence ID" value="CAL5972548.1"/>
    <property type="molecule type" value="Genomic_DNA"/>
</dbReference>
<feature type="region of interest" description="Disordered" evidence="1">
    <location>
        <begin position="1265"/>
        <end position="1334"/>
    </location>
</feature>
<reference evidence="2" key="1">
    <citation type="submission" date="2023-06" db="EMBL/GenBank/DDBJ databases">
        <authorList>
            <person name="Kurt Z."/>
        </authorList>
    </citation>
    <scope>NUCLEOTIDE SEQUENCE</scope>
</reference>
<dbReference type="EMBL" id="CATOUU010000380">
    <property type="protein sequence ID" value="CAI9927402.1"/>
    <property type="molecule type" value="Genomic_DNA"/>
</dbReference>
<accession>A0AA86TUC2</accession>
<proteinExistence type="predicted"/>